<evidence type="ECO:0000313" key="5">
    <source>
        <dbReference type="Proteomes" id="UP000503320"/>
    </source>
</evidence>
<organism evidence="4 5">
    <name type="scientific">Allofrancisella frigidaquae</name>
    <dbReference type="NCBI Taxonomy" id="1085644"/>
    <lineage>
        <taxon>Bacteria</taxon>
        <taxon>Pseudomonadati</taxon>
        <taxon>Pseudomonadota</taxon>
        <taxon>Gammaproteobacteria</taxon>
        <taxon>Thiotrichales</taxon>
        <taxon>Francisellaceae</taxon>
        <taxon>Allofrancisella</taxon>
    </lineage>
</organism>
<evidence type="ECO:0000256" key="1">
    <source>
        <dbReference type="ARBA" id="ARBA00006525"/>
    </source>
</evidence>
<evidence type="ECO:0000313" key="4">
    <source>
        <dbReference type="EMBL" id="QIV94158.1"/>
    </source>
</evidence>
<dbReference type="Pfam" id="PF17782">
    <property type="entry name" value="WHD_DprA"/>
    <property type="match status" value="1"/>
</dbReference>
<dbReference type="EMBL" id="CP038017">
    <property type="protein sequence ID" value="QIV94158.1"/>
    <property type="molecule type" value="Genomic_DNA"/>
</dbReference>
<dbReference type="SUPFAM" id="SSF102405">
    <property type="entry name" value="MCP/YpsA-like"/>
    <property type="match status" value="1"/>
</dbReference>
<comment type="similarity">
    <text evidence="1">Belongs to the DprA/Smf family.</text>
</comment>
<dbReference type="PANTHER" id="PTHR43022:SF1">
    <property type="entry name" value="PROTEIN SMF"/>
    <property type="match status" value="1"/>
</dbReference>
<reference evidence="4 5" key="1">
    <citation type="submission" date="2019-03" db="EMBL/GenBank/DDBJ databases">
        <title>Complete Genome Sequence of Allofrancisella frigidaquae Strain SYSU 10HL1970 Isolated from Water-Cooling Systems in China.</title>
        <authorList>
            <person name="Ohrman C."/>
            <person name="Uneklint I."/>
            <person name="Sjodin A."/>
        </authorList>
    </citation>
    <scope>NUCLEOTIDE SEQUENCE [LARGE SCALE GENOMIC DNA]</scope>
    <source>
        <strain evidence="4 5">SYSU 10HL1970</strain>
    </source>
</reference>
<gene>
    <name evidence="4" type="primary">dprA</name>
    <name evidence="4" type="ORF">E3E15_01815</name>
</gene>
<evidence type="ECO:0000259" key="2">
    <source>
        <dbReference type="Pfam" id="PF02481"/>
    </source>
</evidence>
<dbReference type="KEGG" id="afri:E3E15_01815"/>
<dbReference type="InterPro" id="IPR057666">
    <property type="entry name" value="DrpA_SLOG"/>
</dbReference>
<dbReference type="PANTHER" id="PTHR43022">
    <property type="entry name" value="PROTEIN SMF"/>
    <property type="match status" value="1"/>
</dbReference>
<dbReference type="Proteomes" id="UP000503320">
    <property type="component" value="Chromosome"/>
</dbReference>
<dbReference type="Pfam" id="PF02481">
    <property type="entry name" value="DNA_processg_A"/>
    <property type="match status" value="1"/>
</dbReference>
<dbReference type="InterPro" id="IPR003488">
    <property type="entry name" value="DprA"/>
</dbReference>
<evidence type="ECO:0000259" key="3">
    <source>
        <dbReference type="Pfam" id="PF17782"/>
    </source>
</evidence>
<dbReference type="Gene3D" id="1.10.10.10">
    <property type="entry name" value="Winged helix-like DNA-binding domain superfamily/Winged helix DNA-binding domain"/>
    <property type="match status" value="1"/>
</dbReference>
<proteinExistence type="inferred from homology"/>
<feature type="domain" description="DprA winged helix" evidence="3">
    <location>
        <begin position="306"/>
        <end position="356"/>
    </location>
</feature>
<dbReference type="GO" id="GO:0009294">
    <property type="term" value="P:DNA-mediated transformation"/>
    <property type="evidence" value="ECO:0007669"/>
    <property type="project" value="InterPro"/>
</dbReference>
<dbReference type="InterPro" id="IPR036388">
    <property type="entry name" value="WH-like_DNA-bd_sf"/>
</dbReference>
<name>A0A6M3HSG9_9GAMM</name>
<sequence>MKTTTKNCLILTISPYFGNSRFNAAISNGIDLEDLVNSPSHYQKQLSLHKETLDYLVEKKYLPYLDKVNKWLSKSSNSLVTYFDKKYPFELKQISNPPIVLYCLGNVDLLDTYQLAIVGARNHTNYGKNVTQKIISDLAYHNITITSGLAYGIDTLAHQYALENNLKTIAVIGTGIDVIYPKSNTILHQNILSNQGLIISEFSLGVEPLRHNFPQRNRIISALSKGVLVVEAAQKSGSLITAELALEQNKEVFAVPGSIFNTSSSGCNELIKKGAKLVSNASDILEELNINNSPRIINTFDTIEISDEQKAVLNSINTSLTTIDQIINNTCLPYHKISEILFELEMKSLVETVPGGYTRGQLS</sequence>
<dbReference type="Gene3D" id="3.40.50.450">
    <property type="match status" value="1"/>
</dbReference>
<dbReference type="InterPro" id="IPR041614">
    <property type="entry name" value="DprA_WH"/>
</dbReference>
<dbReference type="NCBIfam" id="TIGR00732">
    <property type="entry name" value="dprA"/>
    <property type="match status" value="1"/>
</dbReference>
<feature type="domain" description="Smf/DprA SLOG" evidence="2">
    <location>
        <begin position="79"/>
        <end position="288"/>
    </location>
</feature>
<accession>A0A6M3HSG9</accession>
<dbReference type="AlphaFoldDB" id="A0A6M3HSG9"/>
<dbReference type="RefSeq" id="WP_172106367.1">
    <property type="nucleotide sequence ID" value="NZ_CP038017.1"/>
</dbReference>
<protein>
    <submittedName>
        <fullName evidence="4">DNA-protecting protein DprA</fullName>
    </submittedName>
</protein>
<keyword evidence="5" id="KW-1185">Reference proteome</keyword>